<reference evidence="2" key="1">
    <citation type="submission" date="2014-03" db="EMBL/GenBank/DDBJ databases">
        <authorList>
            <person name="Aksoy S."/>
            <person name="Warren W."/>
            <person name="Wilson R.K."/>
        </authorList>
    </citation>
    <scope>NUCLEOTIDE SEQUENCE [LARGE SCALE GENOMIC DNA]</scope>
    <source>
        <strain evidence="2">IAEA</strain>
    </source>
</reference>
<dbReference type="Proteomes" id="UP000092445">
    <property type="component" value="Unassembled WGS sequence"/>
</dbReference>
<protein>
    <submittedName>
        <fullName evidence="1">Uncharacterized protein</fullName>
    </submittedName>
</protein>
<evidence type="ECO:0000313" key="2">
    <source>
        <dbReference type="Proteomes" id="UP000092445"/>
    </source>
</evidence>
<dbReference type="EnsemblMetazoa" id="GPAI018225-RA">
    <property type="protein sequence ID" value="GPAI018225-PA"/>
    <property type="gene ID" value="GPAI018225"/>
</dbReference>
<name>A0A1A9ZLE1_GLOPL</name>
<evidence type="ECO:0000313" key="1">
    <source>
        <dbReference type="EnsemblMetazoa" id="GPAI018225-PA"/>
    </source>
</evidence>
<reference evidence="1" key="2">
    <citation type="submission" date="2020-05" db="UniProtKB">
        <authorList>
            <consortium name="EnsemblMetazoa"/>
        </authorList>
    </citation>
    <scope>IDENTIFICATION</scope>
    <source>
        <strain evidence="1">IAEA</strain>
    </source>
</reference>
<dbReference type="AlphaFoldDB" id="A0A1A9ZLE1"/>
<proteinExistence type="predicted"/>
<organism evidence="1 2">
    <name type="scientific">Glossina pallidipes</name>
    <name type="common">Tsetse fly</name>
    <dbReference type="NCBI Taxonomy" id="7398"/>
    <lineage>
        <taxon>Eukaryota</taxon>
        <taxon>Metazoa</taxon>
        <taxon>Ecdysozoa</taxon>
        <taxon>Arthropoda</taxon>
        <taxon>Hexapoda</taxon>
        <taxon>Insecta</taxon>
        <taxon>Pterygota</taxon>
        <taxon>Neoptera</taxon>
        <taxon>Endopterygota</taxon>
        <taxon>Diptera</taxon>
        <taxon>Brachycera</taxon>
        <taxon>Muscomorpha</taxon>
        <taxon>Hippoboscoidea</taxon>
        <taxon>Glossinidae</taxon>
        <taxon>Glossina</taxon>
    </lineage>
</organism>
<keyword evidence="2" id="KW-1185">Reference proteome</keyword>
<sequence length="206" mass="23195">MRWVWNDDINENEFDAWLSEETLSSILNSCFQHLILGRTSCKLLAECPIIEASTGLLINEAQLLLFSKPNFATSLLCQYASARSASSVICDRKKRKKNDRFLSTHLLSLCFYVTLCKQIQYVMFEKKSIAACANLCTHSAPFRTLPTSNSTPLFNENVHPGHVILSSTILEPIVQGARRKINCAELLLTSAFLMQCCYITSGHLLR</sequence>
<dbReference type="VEuPathDB" id="VectorBase:GPAI018225"/>
<accession>A0A1A9ZLE1</accession>